<keyword evidence="1" id="KW-1133">Transmembrane helix</keyword>
<evidence type="ECO:0000313" key="3">
    <source>
        <dbReference type="Proteomes" id="UP000680866"/>
    </source>
</evidence>
<feature type="transmembrane region" description="Helical" evidence="1">
    <location>
        <begin position="167"/>
        <end position="185"/>
    </location>
</feature>
<proteinExistence type="predicted"/>
<sequence>MGVNVVWVVAAFVGGLLLAVLSDLISDEVRGRLDQVPFQLLRLAARRLPAQLRNDIYLHEWMPELHHILRREEAKPITRLYHGLRFAAGLLRSGPQIARELGDTRKQRLVAWAPGRWLRTMTGVDERLLDRVPQERLRYTGLGLLVVTTGLFSAVTMASAFTLLQTPWWFVIPTALLWGGAIALADRWLISSQHGRRNKRRMMNLVYRLVCATVVGIVLGEPILMKIFEVEINRQVRADRLATLTQYEADLRMCNQLLHESTSSRPLGCASMTLVMAPGATQQEIDTLIGRQVSALRESYGPVGLLDKVKALESLSGRSWQLRFLMWMIQIMALTIACLPIIALVMARKSRYDHLYLQENTSR</sequence>
<feature type="transmembrane region" description="Helical" evidence="1">
    <location>
        <begin position="6"/>
        <end position="25"/>
    </location>
</feature>
<keyword evidence="3" id="KW-1185">Reference proteome</keyword>
<reference evidence="2" key="1">
    <citation type="submission" date="2020-08" db="EMBL/GenBank/DDBJ databases">
        <title>Whole genome shotgun sequence of Polymorphospora rubra NBRC 101157.</title>
        <authorList>
            <person name="Komaki H."/>
            <person name="Tamura T."/>
        </authorList>
    </citation>
    <scope>NUCLEOTIDE SEQUENCE</scope>
    <source>
        <strain evidence="2">NBRC 101157</strain>
    </source>
</reference>
<accession>A0A810MV67</accession>
<dbReference type="Proteomes" id="UP000680866">
    <property type="component" value="Chromosome"/>
</dbReference>
<organism evidence="2 3">
    <name type="scientific">Polymorphospora rubra</name>
    <dbReference type="NCBI Taxonomy" id="338584"/>
    <lineage>
        <taxon>Bacteria</taxon>
        <taxon>Bacillati</taxon>
        <taxon>Actinomycetota</taxon>
        <taxon>Actinomycetes</taxon>
        <taxon>Micromonosporales</taxon>
        <taxon>Micromonosporaceae</taxon>
        <taxon>Polymorphospora</taxon>
    </lineage>
</organism>
<evidence type="ECO:0000256" key="1">
    <source>
        <dbReference type="SAM" id="Phobius"/>
    </source>
</evidence>
<keyword evidence="1" id="KW-0472">Membrane</keyword>
<dbReference type="KEGG" id="pry:Prubr_20880"/>
<feature type="transmembrane region" description="Helical" evidence="1">
    <location>
        <begin position="205"/>
        <end position="225"/>
    </location>
</feature>
<feature type="transmembrane region" description="Helical" evidence="1">
    <location>
        <begin position="137"/>
        <end position="161"/>
    </location>
</feature>
<name>A0A810MV67_9ACTN</name>
<dbReference type="AlphaFoldDB" id="A0A810MV67"/>
<gene>
    <name evidence="2" type="ORF">Prubr_20880</name>
</gene>
<dbReference type="Pfam" id="PF14362">
    <property type="entry name" value="DUF4407"/>
    <property type="match status" value="2"/>
</dbReference>
<keyword evidence="1" id="KW-0812">Transmembrane</keyword>
<protein>
    <submittedName>
        <fullName evidence="2">Uncharacterized protein</fullName>
    </submittedName>
</protein>
<dbReference type="EMBL" id="AP023359">
    <property type="protein sequence ID" value="BCJ65067.1"/>
    <property type="molecule type" value="Genomic_DNA"/>
</dbReference>
<dbReference type="InterPro" id="IPR025519">
    <property type="entry name" value="DUF4407"/>
</dbReference>
<evidence type="ECO:0000313" key="2">
    <source>
        <dbReference type="EMBL" id="BCJ65067.1"/>
    </source>
</evidence>
<feature type="transmembrane region" description="Helical" evidence="1">
    <location>
        <begin position="324"/>
        <end position="347"/>
    </location>
</feature>